<proteinExistence type="predicted"/>
<sequence>MPCCLETIGKEACNEMKNKNPELFWQQCQTPDFGIIQCCKSCKTDVSELGSKIFKDGKKSKDCFDRHEKKFCLQLLYRFGWASNEIGCNDDSLPFAFRTCRKTCNYCDIRLYEKNKTSEFCKKWESHYD</sequence>
<reference evidence="2" key="1">
    <citation type="submission" date="2016-11" db="UniProtKB">
        <authorList>
            <consortium name="WormBaseParasite"/>
        </authorList>
    </citation>
    <scope>IDENTIFICATION</scope>
    <source>
        <strain evidence="2">KR3021</strain>
    </source>
</reference>
<organism evidence="1 2">
    <name type="scientific">Rhabditophanes sp. KR3021</name>
    <dbReference type="NCBI Taxonomy" id="114890"/>
    <lineage>
        <taxon>Eukaryota</taxon>
        <taxon>Metazoa</taxon>
        <taxon>Ecdysozoa</taxon>
        <taxon>Nematoda</taxon>
        <taxon>Chromadorea</taxon>
        <taxon>Rhabditida</taxon>
        <taxon>Tylenchina</taxon>
        <taxon>Panagrolaimomorpha</taxon>
        <taxon>Strongyloidoidea</taxon>
        <taxon>Alloionematidae</taxon>
        <taxon>Rhabditophanes</taxon>
    </lineage>
</organism>
<evidence type="ECO:0000313" key="1">
    <source>
        <dbReference type="Proteomes" id="UP000095286"/>
    </source>
</evidence>
<protein>
    <submittedName>
        <fullName evidence="2">ShKT domain-containing protein</fullName>
    </submittedName>
</protein>
<evidence type="ECO:0000313" key="2">
    <source>
        <dbReference type="WBParaSite" id="RSKR_0000459300.1"/>
    </source>
</evidence>
<dbReference type="Proteomes" id="UP000095286">
    <property type="component" value="Unplaced"/>
</dbReference>
<accession>A0AC35TV44</accession>
<dbReference type="WBParaSite" id="RSKR_0000459300.1">
    <property type="protein sequence ID" value="RSKR_0000459300.1"/>
    <property type="gene ID" value="RSKR_0000459300"/>
</dbReference>
<name>A0AC35TV44_9BILA</name>